<organism evidence="8 9">
    <name type="scientific">Marinilabilia rubra</name>
    <dbReference type="NCBI Taxonomy" id="2162893"/>
    <lineage>
        <taxon>Bacteria</taxon>
        <taxon>Pseudomonadati</taxon>
        <taxon>Bacteroidota</taxon>
        <taxon>Bacteroidia</taxon>
        <taxon>Marinilabiliales</taxon>
        <taxon>Marinilabiliaceae</taxon>
        <taxon>Marinilabilia</taxon>
    </lineage>
</organism>
<comment type="similarity">
    <text evidence="2">Belongs to the sulfatase family.</text>
</comment>
<dbReference type="AlphaFoldDB" id="A0A2U2BBU5"/>
<proteinExistence type="inferred from homology"/>
<name>A0A2U2BBU5_9BACT</name>
<dbReference type="Gene3D" id="3.40.720.10">
    <property type="entry name" value="Alkaline Phosphatase, subunit A"/>
    <property type="match status" value="1"/>
</dbReference>
<feature type="domain" description="Sulfatase N-terminal" evidence="7">
    <location>
        <begin position="21"/>
        <end position="334"/>
    </location>
</feature>
<evidence type="ECO:0000256" key="5">
    <source>
        <dbReference type="ARBA" id="ARBA00022801"/>
    </source>
</evidence>
<dbReference type="InterPro" id="IPR017850">
    <property type="entry name" value="Alkaline_phosphatase_core_sf"/>
</dbReference>
<dbReference type="Proteomes" id="UP000244956">
    <property type="component" value="Unassembled WGS sequence"/>
</dbReference>
<reference evidence="8 9" key="1">
    <citation type="submission" date="2018-05" db="EMBL/GenBank/DDBJ databases">
        <title>Marinilabilia rubrum sp. nov., isolated from saltern sediment.</title>
        <authorList>
            <person name="Zhang R."/>
        </authorList>
    </citation>
    <scope>NUCLEOTIDE SEQUENCE [LARGE SCALE GENOMIC DNA]</scope>
    <source>
        <strain evidence="8 9">WTE16</strain>
    </source>
</reference>
<dbReference type="OrthoDB" id="9765065at2"/>
<sequence>MAMAGLFFNACQQIDSKDDLPNVVIIHADDLGWKDLGYMGSNFYETPNIDKLASEGLIFTNAYAAAANCAPSRACLMTGQNTPRHGIYTVTPSARGDKRTRKLIPVANTDSINPNNLTLAHLFKKRNYRTCAIGKWHLSSTPENNGFDINIGGDMRGNPGHDGYFAPYNIANLSQGPRGEHLTDRLTSEAMQFIRQNPSKNFFLYLSYYSVHTPIQGKPALVEKYKKKKGSEGQNHPVYAAMVETLDTNVGKLLDEIDQLKTNKETIIIFISDNGGIRKISHQTPLRAGKGSYYEGGIRVPMIIKWDGKIKPGKTDVPVVNYDLFPTIQNILGVTDVNKNLDGEDLRPVLENESLPKRPLIWHFPIYLQSYGGLKDQSRDPLFRTRPGSVIRLEKWKLHKYYEDNQTELYNLKQDPGEQHNLVSEHSNKTTELLQLLNQQLEDLEAPIPQRKNPHYDAEYEVSQIQKITHN</sequence>
<evidence type="ECO:0000313" key="8">
    <source>
        <dbReference type="EMBL" id="PWE00544.1"/>
    </source>
</evidence>
<keyword evidence="9" id="KW-1185">Reference proteome</keyword>
<comment type="cofactor">
    <cofactor evidence="1">
        <name>Ca(2+)</name>
        <dbReference type="ChEBI" id="CHEBI:29108"/>
    </cofactor>
</comment>
<keyword evidence="5 8" id="KW-0378">Hydrolase</keyword>
<evidence type="ECO:0000256" key="4">
    <source>
        <dbReference type="ARBA" id="ARBA00022729"/>
    </source>
</evidence>
<evidence type="ECO:0000256" key="3">
    <source>
        <dbReference type="ARBA" id="ARBA00022723"/>
    </source>
</evidence>
<evidence type="ECO:0000313" key="9">
    <source>
        <dbReference type="Proteomes" id="UP000244956"/>
    </source>
</evidence>
<dbReference type="EMBL" id="QEWP01000003">
    <property type="protein sequence ID" value="PWE00544.1"/>
    <property type="molecule type" value="Genomic_DNA"/>
</dbReference>
<evidence type="ECO:0000256" key="1">
    <source>
        <dbReference type="ARBA" id="ARBA00001913"/>
    </source>
</evidence>
<dbReference type="GO" id="GO:0046872">
    <property type="term" value="F:metal ion binding"/>
    <property type="evidence" value="ECO:0007669"/>
    <property type="project" value="UniProtKB-KW"/>
</dbReference>
<dbReference type="SUPFAM" id="SSF53649">
    <property type="entry name" value="Alkaline phosphatase-like"/>
    <property type="match status" value="1"/>
</dbReference>
<dbReference type="InterPro" id="IPR000917">
    <property type="entry name" value="Sulfatase_N"/>
</dbReference>
<evidence type="ECO:0000256" key="6">
    <source>
        <dbReference type="ARBA" id="ARBA00022837"/>
    </source>
</evidence>
<dbReference type="PANTHER" id="PTHR42693:SF42">
    <property type="entry name" value="ARYLSULFATASE G"/>
    <property type="match status" value="1"/>
</dbReference>
<gene>
    <name evidence="8" type="ORF">DDZ16_05490</name>
</gene>
<keyword evidence="4" id="KW-0732">Signal</keyword>
<evidence type="ECO:0000256" key="2">
    <source>
        <dbReference type="ARBA" id="ARBA00008779"/>
    </source>
</evidence>
<keyword evidence="3" id="KW-0479">Metal-binding</keyword>
<protein>
    <submittedName>
        <fullName evidence="8">Aryl-sulfate sulfohydrolase</fullName>
    </submittedName>
</protein>
<dbReference type="Pfam" id="PF00884">
    <property type="entry name" value="Sulfatase"/>
    <property type="match status" value="1"/>
</dbReference>
<dbReference type="PANTHER" id="PTHR42693">
    <property type="entry name" value="ARYLSULFATASE FAMILY MEMBER"/>
    <property type="match status" value="1"/>
</dbReference>
<accession>A0A2U2BBU5</accession>
<dbReference type="Gene3D" id="3.30.1120.10">
    <property type="match status" value="1"/>
</dbReference>
<dbReference type="CDD" id="cd16144">
    <property type="entry name" value="ARS_like"/>
    <property type="match status" value="1"/>
</dbReference>
<comment type="caution">
    <text evidence="8">The sequence shown here is derived from an EMBL/GenBank/DDBJ whole genome shotgun (WGS) entry which is preliminary data.</text>
</comment>
<evidence type="ECO:0000259" key="7">
    <source>
        <dbReference type="Pfam" id="PF00884"/>
    </source>
</evidence>
<keyword evidence="6" id="KW-0106">Calcium</keyword>
<dbReference type="InterPro" id="IPR050738">
    <property type="entry name" value="Sulfatase"/>
</dbReference>
<dbReference type="GO" id="GO:0004065">
    <property type="term" value="F:arylsulfatase activity"/>
    <property type="evidence" value="ECO:0007669"/>
    <property type="project" value="TreeGrafter"/>
</dbReference>